<comment type="subunit">
    <text evidence="4">Homotrimer.</text>
</comment>
<dbReference type="InterPro" id="IPR031337">
    <property type="entry name" value="KDPG/KHG_AS_1"/>
</dbReference>
<comment type="pathway">
    <text evidence="2">Carbohydrate acid metabolism; 2-dehydro-3-deoxy-D-gluconate degradation; D-glyceraldehyde 3-phosphate and pyruvate from 2-dehydro-3-deoxy-D-gluconate: step 2/2.</text>
</comment>
<dbReference type="Gene3D" id="3.20.20.70">
    <property type="entry name" value="Aldolase class I"/>
    <property type="match status" value="1"/>
</dbReference>
<dbReference type="InterPro" id="IPR013785">
    <property type="entry name" value="Aldolase_TIM"/>
</dbReference>
<keyword evidence="7" id="KW-0119">Carbohydrate metabolism</keyword>
<organism evidence="8 9">
    <name type="scientific">Pseudoxanthomonas winnipegensis</name>
    <dbReference type="NCBI Taxonomy" id="2480810"/>
    <lineage>
        <taxon>Bacteria</taxon>
        <taxon>Pseudomonadati</taxon>
        <taxon>Pseudomonadota</taxon>
        <taxon>Gammaproteobacteria</taxon>
        <taxon>Lysobacterales</taxon>
        <taxon>Lysobacteraceae</taxon>
        <taxon>Pseudoxanthomonas</taxon>
    </lineage>
</organism>
<comment type="similarity">
    <text evidence="3">Belongs to the KHG/KDPG aldolase family.</text>
</comment>
<dbReference type="EC" id="4.1.2.14" evidence="5"/>
<dbReference type="CDD" id="cd00452">
    <property type="entry name" value="KDPG_aldolase"/>
    <property type="match status" value="1"/>
</dbReference>
<evidence type="ECO:0000256" key="2">
    <source>
        <dbReference type="ARBA" id="ARBA00004736"/>
    </source>
</evidence>
<dbReference type="Pfam" id="PF01081">
    <property type="entry name" value="Aldolase"/>
    <property type="match status" value="1"/>
</dbReference>
<evidence type="ECO:0000256" key="5">
    <source>
        <dbReference type="ARBA" id="ARBA00013063"/>
    </source>
</evidence>
<evidence type="ECO:0000313" key="9">
    <source>
        <dbReference type="Proteomes" id="UP000292627"/>
    </source>
</evidence>
<comment type="catalytic activity">
    <reaction evidence="1">
        <text>2-dehydro-3-deoxy-6-phospho-D-gluconate = D-glyceraldehyde 3-phosphate + pyruvate</text>
        <dbReference type="Rhea" id="RHEA:17089"/>
        <dbReference type="ChEBI" id="CHEBI:15361"/>
        <dbReference type="ChEBI" id="CHEBI:57569"/>
        <dbReference type="ChEBI" id="CHEBI:59776"/>
        <dbReference type="EC" id="4.1.2.14"/>
    </reaction>
</comment>
<dbReference type="PROSITE" id="PS00159">
    <property type="entry name" value="ALDOLASE_KDPG_KHG_1"/>
    <property type="match status" value="1"/>
</dbReference>
<protein>
    <recommendedName>
        <fullName evidence="5">2-dehydro-3-deoxy-phosphogluconate aldolase</fullName>
        <ecNumber evidence="5">4.1.2.14</ecNumber>
    </recommendedName>
</protein>
<evidence type="ECO:0000256" key="3">
    <source>
        <dbReference type="ARBA" id="ARBA00006906"/>
    </source>
</evidence>
<reference evidence="8 9" key="1">
    <citation type="submission" date="2019-02" db="EMBL/GenBank/DDBJ databases">
        <title>WGS of Pseudoxanthomonas species novum from clinical isolates.</title>
        <authorList>
            <person name="Bernier A.-M."/>
            <person name="Bernard K."/>
            <person name="Vachon A."/>
        </authorList>
    </citation>
    <scope>NUCLEOTIDE SEQUENCE [LARGE SCALE GENOMIC DNA]</scope>
    <source>
        <strain evidence="8 9">NML171200</strain>
    </source>
</reference>
<dbReference type="InterPro" id="IPR000887">
    <property type="entry name" value="Aldlse_KDPG_KHG"/>
</dbReference>
<accession>A0A4Q8L7Z6</accession>
<dbReference type="AlphaFoldDB" id="A0A4Q8L7Z6"/>
<sequence>MIISKRQQQTEDLLRRAGILPVVAVNTLDQARGVAHALLEGGLPVIELTLRTPVAMDALATLKRELPQFAIGAGTVLTIDQIGQCVGAGADFIVTPGTPAHMAEALAAAPIPVIPGAATPTELLTLLQLGFHVCKLFPANAVGGLAMIKGLHGPVPQLKLCPTGGITEATAAEYLAQPNVVCIGGSWMVPKQWIAAGDWTSVRETAARAAQIVRQARGG</sequence>
<dbReference type="EMBL" id="SHMC01000005">
    <property type="protein sequence ID" value="TAA23831.1"/>
    <property type="molecule type" value="Genomic_DNA"/>
</dbReference>
<dbReference type="NCBIfam" id="TIGR01182">
    <property type="entry name" value="eda"/>
    <property type="match status" value="1"/>
</dbReference>
<proteinExistence type="inferred from homology"/>
<dbReference type="GO" id="GO:0008675">
    <property type="term" value="F:2-dehydro-3-deoxy-phosphogluconate aldolase activity"/>
    <property type="evidence" value="ECO:0007669"/>
    <property type="project" value="UniProtKB-EC"/>
</dbReference>
<evidence type="ECO:0000256" key="7">
    <source>
        <dbReference type="ARBA" id="ARBA00023277"/>
    </source>
</evidence>
<comment type="caution">
    <text evidence="8">The sequence shown here is derived from an EMBL/GenBank/DDBJ whole genome shotgun (WGS) entry which is preliminary data.</text>
</comment>
<dbReference type="Proteomes" id="UP000292627">
    <property type="component" value="Unassembled WGS sequence"/>
</dbReference>
<dbReference type="NCBIfam" id="NF004325">
    <property type="entry name" value="PRK05718.1"/>
    <property type="match status" value="1"/>
</dbReference>
<evidence type="ECO:0000256" key="1">
    <source>
        <dbReference type="ARBA" id="ARBA00000654"/>
    </source>
</evidence>
<evidence type="ECO:0000313" key="8">
    <source>
        <dbReference type="EMBL" id="TAA23831.1"/>
    </source>
</evidence>
<evidence type="ECO:0000256" key="4">
    <source>
        <dbReference type="ARBA" id="ARBA00011233"/>
    </source>
</evidence>
<evidence type="ECO:0000256" key="6">
    <source>
        <dbReference type="ARBA" id="ARBA00023239"/>
    </source>
</evidence>
<dbReference type="PANTHER" id="PTHR30246">
    <property type="entry name" value="2-KETO-3-DEOXY-6-PHOSPHOGLUCONATE ALDOLASE"/>
    <property type="match status" value="1"/>
</dbReference>
<dbReference type="RefSeq" id="WP_130552154.1">
    <property type="nucleotide sequence ID" value="NZ_SHMC01000005.1"/>
</dbReference>
<dbReference type="SUPFAM" id="SSF51569">
    <property type="entry name" value="Aldolase"/>
    <property type="match status" value="1"/>
</dbReference>
<dbReference type="PANTHER" id="PTHR30246:SF1">
    <property type="entry name" value="2-DEHYDRO-3-DEOXY-6-PHOSPHOGALACTONATE ALDOLASE-RELATED"/>
    <property type="match status" value="1"/>
</dbReference>
<gene>
    <name evidence="8" type="primary">eda</name>
    <name evidence="8" type="ORF">EA660_14530</name>
</gene>
<keyword evidence="6 8" id="KW-0456">Lyase</keyword>
<dbReference type="OrthoDB" id="9805177at2"/>
<name>A0A4Q8L7Z6_9GAMM</name>